<gene>
    <name evidence="1" type="ORF">OCV55_03790</name>
</gene>
<evidence type="ECO:0000313" key="2">
    <source>
        <dbReference type="Proteomes" id="UP001208364"/>
    </source>
</evidence>
<dbReference type="RefSeq" id="WP_147579848.1">
    <property type="nucleotide sequence ID" value="NZ_JAOQJR010000003.1"/>
</dbReference>
<reference evidence="1 2" key="1">
    <citation type="journal article" date="2021" name="ISME Commun">
        <title>Automated analysis of genomic sequences facilitates high-throughput and comprehensive description of bacteria.</title>
        <authorList>
            <person name="Hitch T.C.A."/>
        </authorList>
    </citation>
    <scope>NUCLEOTIDE SEQUENCE [LARGE SCALE GENOMIC DNA]</scope>
    <source>
        <strain evidence="1 2">H4_15</strain>
    </source>
</reference>
<dbReference type="EMBL" id="JAOQJR010000003">
    <property type="protein sequence ID" value="MCU6737800.1"/>
    <property type="molecule type" value="Genomic_DNA"/>
</dbReference>
<organism evidence="1 2">
    <name type="scientific">[Clostridium] ammoniilyticum</name>
    <dbReference type="NCBI Taxonomy" id="2981784"/>
    <lineage>
        <taxon>Bacteria</taxon>
        <taxon>Bacillati</taxon>
        <taxon>Bacillota</taxon>
        <taxon>Erysipelotrichia</taxon>
        <taxon>Erysipelotrichales</taxon>
        <taxon>Coprobacillaceae</taxon>
        <taxon>Faecalibacillus</taxon>
    </lineage>
</organism>
<sequence length="170" mass="20373">MKKIYKTNYKSNINNRSLKQDAFFHPIPVFDLNIDEFNRCIILKLNTKQDIIFFKDIKNTYIGLSYGLQPLGVTQNIEYYIDLHIVTIDNEEYVLEFLSYSCLKKLVLDLTKYNININDPMNIVPVINDSIDPIKRKQIIELLKNRISEFENDEKLVEKNRRKNKYERRF</sequence>
<proteinExistence type="predicted"/>
<accession>A0ABT2SSJ7</accession>
<evidence type="ECO:0000313" key="1">
    <source>
        <dbReference type="EMBL" id="MCU6737800.1"/>
    </source>
</evidence>
<name>A0ABT2SSJ7_9FIRM</name>
<keyword evidence="2" id="KW-1185">Reference proteome</keyword>
<protein>
    <submittedName>
        <fullName evidence="1">Uncharacterized protein</fullName>
    </submittedName>
</protein>
<comment type="caution">
    <text evidence="1">The sequence shown here is derived from an EMBL/GenBank/DDBJ whole genome shotgun (WGS) entry which is preliminary data.</text>
</comment>
<dbReference type="Proteomes" id="UP001208364">
    <property type="component" value="Unassembled WGS sequence"/>
</dbReference>